<dbReference type="InterPro" id="IPR039355">
    <property type="entry name" value="Transcription_factor_GATA"/>
</dbReference>
<comment type="subcellular location">
    <subcellularLocation>
        <location evidence="1">Nucleus</location>
    </subcellularLocation>
</comment>
<feature type="region of interest" description="Disordered" evidence="10">
    <location>
        <begin position="175"/>
        <end position="244"/>
    </location>
</feature>
<dbReference type="Pfam" id="PF08550">
    <property type="entry name" value="GATA_AreA"/>
    <property type="match status" value="1"/>
</dbReference>
<dbReference type="CDD" id="cd00202">
    <property type="entry name" value="ZnF_GATA"/>
    <property type="match status" value="1"/>
</dbReference>
<dbReference type="GO" id="GO:0000122">
    <property type="term" value="P:negative regulation of transcription by RNA polymerase II"/>
    <property type="evidence" value="ECO:0007669"/>
    <property type="project" value="TreeGrafter"/>
</dbReference>
<dbReference type="Proteomes" id="UP000094444">
    <property type="component" value="Unassembled WGS sequence"/>
</dbReference>
<evidence type="ECO:0000256" key="5">
    <source>
        <dbReference type="ARBA" id="ARBA00023015"/>
    </source>
</evidence>
<feature type="compositionally biased region" description="Low complexity" evidence="10">
    <location>
        <begin position="1"/>
        <end position="17"/>
    </location>
</feature>
<evidence type="ECO:0000256" key="2">
    <source>
        <dbReference type="ARBA" id="ARBA00022723"/>
    </source>
</evidence>
<dbReference type="InParanoid" id="A0A2P5I3C2"/>
<feature type="compositionally biased region" description="Polar residues" evidence="10">
    <location>
        <begin position="747"/>
        <end position="781"/>
    </location>
</feature>
<organism evidence="12 13">
    <name type="scientific">Diaporthe helianthi</name>
    <dbReference type="NCBI Taxonomy" id="158607"/>
    <lineage>
        <taxon>Eukaryota</taxon>
        <taxon>Fungi</taxon>
        <taxon>Dikarya</taxon>
        <taxon>Ascomycota</taxon>
        <taxon>Pezizomycotina</taxon>
        <taxon>Sordariomycetes</taxon>
        <taxon>Sordariomycetidae</taxon>
        <taxon>Diaporthales</taxon>
        <taxon>Diaporthaceae</taxon>
        <taxon>Diaporthe</taxon>
    </lineage>
</organism>
<dbReference type="PROSITE" id="PS50114">
    <property type="entry name" value="GATA_ZN_FINGER_2"/>
    <property type="match status" value="1"/>
</dbReference>
<evidence type="ECO:0000256" key="8">
    <source>
        <dbReference type="ARBA" id="ARBA00023242"/>
    </source>
</evidence>
<dbReference type="PANTHER" id="PTHR10071:SF281">
    <property type="entry name" value="BOX A-BINDING FACTOR-RELATED"/>
    <property type="match status" value="1"/>
</dbReference>
<evidence type="ECO:0000256" key="7">
    <source>
        <dbReference type="ARBA" id="ARBA00023163"/>
    </source>
</evidence>
<sequence>MAAISTSSPLTSMSPTSTEHDFRFPRRPADSGPGHSNHIKPEQSERSASARSNKSTGTASRIANRSPSTSTSTTTTSTNKPKNTADMRGSLKEVRFDLSKTFDNARGTLSKTDAFAGFQDGIAGMSTSPTELGHEDPLAAQVWRFFSKTKQSLPNQERMENLTWRMMHASLRKQRLANDESCRPGGNAPSGIAQLRKSSGQADSTSDPMNLDDFLVADNIATPAGTAGSPSPQLSKRGEDKPARSHITAIPIKHRQASLPHFVPQSVPVPAHAPNVQHEFGYVTRHHRKTSIDERRTRKRPADFSPHVSGIGGLDGDNDFHEYTLDHPNTSGLGHPPGQPSVPFPLDTFQMESDPIITSAGPFQQNFGFSPGTSPMAHHGAAFANMYNNQSMPSSAVQNTEFYSPPGSAYQSAVSTPHPINEEPFYFGSMDVRHQRPHPFRPAPANMANSMPNQFMYNPSNGNPMFPTTSGADPASAFATSNTFGHIDPSQVFADHSVRSPGVSIMPDSNGMFSFGPDSDDGEEDAAAFADRNMTMSHDFSSTEFDAEGMPSHGNAMQWDASLPGQFSTQAARYPGGPPAAKRVTIGGTTTDYVESNDWEGGNLGRSQSQSFRHGGDRRQKVPRTASTPAVNRGNAFDRLSRSNPNSPPADGAGHASGYSSVNPSRPSSPPGSKNGSSTNLQAANNSSSDGTAPTTCTNCFTQTTPLWRRNPEGQPLCNACGLFLKLHGVVRPLSLKTDVIKKRNRGSGNNLPVGGTSTRSGKKNASVTASHNNSGTNTRKNSSLAISSSASNIVNQASTPPATNRASSVNASDSPVSGGPSGGNTAGSSPTSFHGNAGPANGAVGGKGVVPIAAAPPKSTPGPGASALPRTVAASAKRQRRHSKSAADNAGMDIDSPENSTGSNETARSIGSSNGFGTMSNSASLGLANGFGMTQRPMVGSGMMSGMAAGQPPVTTVAPNGTGTGTGPQEWEWLTMSL</sequence>
<dbReference type="Gene3D" id="3.30.50.10">
    <property type="entry name" value="Erythroid Transcription Factor GATA-1, subunit A"/>
    <property type="match status" value="1"/>
</dbReference>
<dbReference type="FunFam" id="3.30.50.10:FF:000007">
    <property type="entry name" value="Nitrogen regulatory AreA, N-terminal"/>
    <property type="match status" value="1"/>
</dbReference>
<dbReference type="GO" id="GO:0045944">
    <property type="term" value="P:positive regulation of transcription by RNA polymerase II"/>
    <property type="evidence" value="ECO:0007669"/>
    <property type="project" value="TreeGrafter"/>
</dbReference>
<feature type="region of interest" description="Disordered" evidence="10">
    <location>
        <begin position="742"/>
        <end position="916"/>
    </location>
</feature>
<evidence type="ECO:0000256" key="4">
    <source>
        <dbReference type="ARBA" id="ARBA00022833"/>
    </source>
</evidence>
<keyword evidence="2" id="KW-0479">Metal-binding</keyword>
<dbReference type="PROSITE" id="PS00344">
    <property type="entry name" value="GATA_ZN_FINGER_1"/>
    <property type="match status" value="1"/>
</dbReference>
<feature type="compositionally biased region" description="Basic and acidic residues" evidence="10">
    <location>
        <begin position="290"/>
        <end position="302"/>
    </location>
</feature>
<dbReference type="GO" id="GO:0008270">
    <property type="term" value="F:zinc ion binding"/>
    <property type="evidence" value="ECO:0007669"/>
    <property type="project" value="UniProtKB-KW"/>
</dbReference>
<gene>
    <name evidence="12" type="ORF">DHEL01_v204623</name>
</gene>
<feature type="compositionally biased region" description="Polar residues" evidence="10">
    <location>
        <begin position="681"/>
        <end position="691"/>
    </location>
</feature>
<feature type="compositionally biased region" description="Low complexity" evidence="10">
    <location>
        <begin position="657"/>
        <end position="680"/>
    </location>
</feature>
<dbReference type="Pfam" id="PF00320">
    <property type="entry name" value="GATA"/>
    <property type="match status" value="1"/>
</dbReference>
<evidence type="ECO:0000256" key="6">
    <source>
        <dbReference type="ARBA" id="ARBA00023063"/>
    </source>
</evidence>
<dbReference type="GO" id="GO:0000981">
    <property type="term" value="F:DNA-binding transcription factor activity, RNA polymerase II-specific"/>
    <property type="evidence" value="ECO:0007669"/>
    <property type="project" value="TreeGrafter"/>
</dbReference>
<keyword evidence="7" id="KW-0804">Transcription</keyword>
<dbReference type="STRING" id="158607.A0A2P5I3C2"/>
<dbReference type="GO" id="GO:0005634">
    <property type="term" value="C:nucleus"/>
    <property type="evidence" value="ECO:0007669"/>
    <property type="project" value="UniProtKB-SubCell"/>
</dbReference>
<dbReference type="EMBL" id="MAVT02000312">
    <property type="protein sequence ID" value="POS76987.1"/>
    <property type="molecule type" value="Genomic_DNA"/>
</dbReference>
<dbReference type="PANTHER" id="PTHR10071">
    <property type="entry name" value="TRANSCRIPTION FACTOR GATA FAMILY MEMBER"/>
    <property type="match status" value="1"/>
</dbReference>
<dbReference type="PRINTS" id="PR00619">
    <property type="entry name" value="GATAZNFINGER"/>
</dbReference>
<feature type="region of interest" description="Disordered" evidence="10">
    <location>
        <begin position="1"/>
        <end position="89"/>
    </location>
</feature>
<dbReference type="InterPro" id="IPR013088">
    <property type="entry name" value="Znf_NHR/GATA"/>
</dbReference>
<feature type="region of interest" description="Disordered" evidence="10">
    <location>
        <begin position="593"/>
        <end position="696"/>
    </location>
</feature>
<feature type="compositionally biased region" description="Polar residues" evidence="10">
    <location>
        <begin position="46"/>
        <end position="65"/>
    </location>
</feature>
<feature type="compositionally biased region" description="Low complexity" evidence="10">
    <location>
        <begin position="782"/>
        <end position="799"/>
    </location>
</feature>
<feature type="compositionally biased region" description="Basic and acidic residues" evidence="10">
    <location>
        <begin position="18"/>
        <end position="29"/>
    </location>
</feature>
<feature type="region of interest" description="Disordered" evidence="10">
    <location>
        <begin position="286"/>
        <end position="312"/>
    </location>
</feature>
<proteinExistence type="predicted"/>
<feature type="compositionally biased region" description="Low complexity" evidence="10">
    <location>
        <begin position="66"/>
        <end position="82"/>
    </location>
</feature>
<dbReference type="SUPFAM" id="SSF57716">
    <property type="entry name" value="Glucocorticoid receptor-like (DNA-binding domain)"/>
    <property type="match status" value="1"/>
</dbReference>
<name>A0A2P5I3C2_DIAHE</name>
<evidence type="ECO:0000313" key="12">
    <source>
        <dbReference type="EMBL" id="POS76987.1"/>
    </source>
</evidence>
<accession>A0A2P5I3C2</accession>
<comment type="caution">
    <text evidence="12">The sequence shown here is derived from an EMBL/GenBank/DDBJ whole genome shotgun (WGS) entry which is preliminary data.</text>
</comment>
<evidence type="ECO:0000256" key="1">
    <source>
        <dbReference type="ARBA" id="ARBA00004123"/>
    </source>
</evidence>
<evidence type="ECO:0000256" key="10">
    <source>
        <dbReference type="SAM" id="MobiDB-lite"/>
    </source>
</evidence>
<dbReference type="GO" id="GO:0000978">
    <property type="term" value="F:RNA polymerase II cis-regulatory region sequence-specific DNA binding"/>
    <property type="evidence" value="ECO:0007669"/>
    <property type="project" value="TreeGrafter"/>
</dbReference>
<evidence type="ECO:0000313" key="13">
    <source>
        <dbReference type="Proteomes" id="UP000094444"/>
    </source>
</evidence>
<keyword evidence="8" id="KW-0539">Nucleus</keyword>
<keyword evidence="6" id="KW-0534">Nitrate assimilation</keyword>
<feature type="compositionally biased region" description="Polar residues" evidence="10">
    <location>
        <begin position="898"/>
        <end position="916"/>
    </location>
</feature>
<protein>
    <submittedName>
        <fullName evidence="12">GATA zinc finger</fullName>
    </submittedName>
</protein>
<keyword evidence="13" id="KW-1185">Reference proteome</keyword>
<keyword evidence="4" id="KW-0862">Zinc</keyword>
<dbReference type="OrthoDB" id="515401at2759"/>
<keyword evidence="5" id="KW-0805">Transcription regulation</keyword>
<evidence type="ECO:0000256" key="9">
    <source>
        <dbReference type="PROSITE-ProRule" id="PRU00094"/>
    </source>
</evidence>
<feature type="compositionally biased region" description="Polar residues" evidence="10">
    <location>
        <begin position="196"/>
        <end position="208"/>
    </location>
</feature>
<feature type="domain" description="GATA-type" evidence="11">
    <location>
        <begin position="691"/>
        <end position="744"/>
    </location>
</feature>
<feature type="compositionally biased region" description="Polar residues" evidence="10">
    <location>
        <begin position="800"/>
        <end position="812"/>
    </location>
</feature>
<dbReference type="GO" id="GO:0042128">
    <property type="term" value="P:nitrate assimilation"/>
    <property type="evidence" value="ECO:0007669"/>
    <property type="project" value="UniProtKB-KW"/>
</dbReference>
<dbReference type="InterPro" id="IPR013860">
    <property type="entry name" value="AreA_GATA"/>
</dbReference>
<dbReference type="SMART" id="SM00401">
    <property type="entry name" value="ZnF_GATA"/>
    <property type="match status" value="1"/>
</dbReference>
<dbReference type="InterPro" id="IPR000679">
    <property type="entry name" value="Znf_GATA"/>
</dbReference>
<keyword evidence="3 9" id="KW-0863">Zinc-finger</keyword>
<dbReference type="AlphaFoldDB" id="A0A2P5I3C2"/>
<evidence type="ECO:0000259" key="11">
    <source>
        <dbReference type="PROSITE" id="PS50114"/>
    </source>
</evidence>
<evidence type="ECO:0000256" key="3">
    <source>
        <dbReference type="ARBA" id="ARBA00022771"/>
    </source>
</evidence>
<reference evidence="12" key="1">
    <citation type="submission" date="2017-09" db="EMBL/GenBank/DDBJ databases">
        <title>Polyketide synthases of a Diaporthe helianthi virulent isolate.</title>
        <authorList>
            <person name="Baroncelli R."/>
        </authorList>
    </citation>
    <scope>NUCLEOTIDE SEQUENCE [LARGE SCALE GENOMIC DNA]</scope>
    <source>
        <strain evidence="12">7/96</strain>
    </source>
</reference>